<dbReference type="EMBL" id="BAAAEW010000047">
    <property type="protein sequence ID" value="GAA0769072.1"/>
    <property type="molecule type" value="Genomic_DNA"/>
</dbReference>
<gene>
    <name evidence="2" type="ORF">GCM10009107_59560</name>
</gene>
<dbReference type="Proteomes" id="UP001500279">
    <property type="component" value="Unassembled WGS sequence"/>
</dbReference>
<sequence length="252" mass="28199">MPFAGLGLHILLALFCAYHVVRSGQQLYWLFILFAFPLLGSLVYLFAVYLPNSRLERGAMRAVSAAARALDPTREVREARARLEETPTAQNQMRLAAALLDNEQAEEAAKLYEACLKGPFASDLEIKFGAARAFTECQRYPEALAHLADIRQRDAGFRRDQVALLTARCLAGTARASEARSEFENAVTTHGTFEAYAEYMIWTLAIGDASTAARLQTELDKITQRWNKMARELNEPIMRRLRAAQQLAQKSA</sequence>
<dbReference type="InterPro" id="IPR011990">
    <property type="entry name" value="TPR-like_helical_dom_sf"/>
</dbReference>
<evidence type="ECO:0000313" key="3">
    <source>
        <dbReference type="Proteomes" id="UP001500279"/>
    </source>
</evidence>
<dbReference type="Gene3D" id="1.25.40.10">
    <property type="entry name" value="Tetratricopeptide repeat domain"/>
    <property type="match status" value="1"/>
</dbReference>
<organism evidence="2 3">
    <name type="scientific">Ideonella azotifigens</name>
    <dbReference type="NCBI Taxonomy" id="513160"/>
    <lineage>
        <taxon>Bacteria</taxon>
        <taxon>Pseudomonadati</taxon>
        <taxon>Pseudomonadota</taxon>
        <taxon>Betaproteobacteria</taxon>
        <taxon>Burkholderiales</taxon>
        <taxon>Sphaerotilaceae</taxon>
        <taxon>Ideonella</taxon>
    </lineage>
</organism>
<keyword evidence="3" id="KW-1185">Reference proteome</keyword>
<keyword evidence="1" id="KW-0472">Membrane</keyword>
<reference evidence="2 3" key="1">
    <citation type="journal article" date="2019" name="Int. J. Syst. Evol. Microbiol.">
        <title>The Global Catalogue of Microorganisms (GCM) 10K type strain sequencing project: providing services to taxonomists for standard genome sequencing and annotation.</title>
        <authorList>
            <consortium name="The Broad Institute Genomics Platform"/>
            <consortium name="The Broad Institute Genome Sequencing Center for Infectious Disease"/>
            <person name="Wu L."/>
            <person name="Ma J."/>
        </authorList>
    </citation>
    <scope>NUCLEOTIDE SEQUENCE [LARGE SCALE GENOMIC DNA]</scope>
    <source>
        <strain evidence="2 3">JCM 15503</strain>
    </source>
</reference>
<feature type="transmembrane region" description="Helical" evidence="1">
    <location>
        <begin position="27"/>
        <end position="50"/>
    </location>
</feature>
<dbReference type="PIRSF" id="PIRSF030959">
    <property type="entry name" value="UCP030959"/>
    <property type="match status" value="1"/>
</dbReference>
<keyword evidence="1" id="KW-0812">Transmembrane</keyword>
<dbReference type="InterPro" id="IPR014562">
    <property type="entry name" value="UCP030959_TPR_rpt-cont"/>
</dbReference>
<dbReference type="RefSeq" id="WP_231010149.1">
    <property type="nucleotide sequence ID" value="NZ_BAAAEW010000047.1"/>
</dbReference>
<accession>A0ABN1KJY5</accession>
<evidence type="ECO:0000256" key="1">
    <source>
        <dbReference type="SAM" id="Phobius"/>
    </source>
</evidence>
<name>A0ABN1KJY5_9BURK</name>
<dbReference type="SUPFAM" id="SSF48452">
    <property type="entry name" value="TPR-like"/>
    <property type="match status" value="1"/>
</dbReference>
<proteinExistence type="predicted"/>
<evidence type="ECO:0000313" key="2">
    <source>
        <dbReference type="EMBL" id="GAA0769072.1"/>
    </source>
</evidence>
<comment type="caution">
    <text evidence="2">The sequence shown here is derived from an EMBL/GenBank/DDBJ whole genome shotgun (WGS) entry which is preliminary data.</text>
</comment>
<protein>
    <submittedName>
        <fullName evidence="2">Tetratricopeptide repeat protein</fullName>
    </submittedName>
</protein>
<keyword evidence="1" id="KW-1133">Transmembrane helix</keyword>